<reference evidence="1 2" key="1">
    <citation type="journal article" date="2018" name="Nat. Genet.">
        <title>The Rosa genome provides new insights in the design of modern roses.</title>
        <authorList>
            <person name="Bendahmane M."/>
        </authorList>
    </citation>
    <scope>NUCLEOTIDE SEQUENCE [LARGE SCALE GENOMIC DNA]</scope>
    <source>
        <strain evidence="2">cv. Old Blush</strain>
    </source>
</reference>
<proteinExistence type="predicted"/>
<gene>
    <name evidence="1" type="ORF">RchiOBHm_Chr6g0287661</name>
</gene>
<dbReference type="InterPro" id="IPR032675">
    <property type="entry name" value="LRR_dom_sf"/>
</dbReference>
<dbReference type="EMBL" id="PDCK01000044">
    <property type="protein sequence ID" value="PRQ25806.1"/>
    <property type="molecule type" value="Genomic_DNA"/>
</dbReference>
<accession>A0A2P6PV76</accession>
<evidence type="ECO:0000313" key="2">
    <source>
        <dbReference type="Proteomes" id="UP000238479"/>
    </source>
</evidence>
<dbReference type="Gene3D" id="3.80.10.10">
    <property type="entry name" value="Ribonuclease Inhibitor"/>
    <property type="match status" value="1"/>
</dbReference>
<dbReference type="STRING" id="74649.A0A2P6PV76"/>
<dbReference type="Gramene" id="PRQ25806">
    <property type="protein sequence ID" value="PRQ25806"/>
    <property type="gene ID" value="RchiOBHm_Chr6g0287661"/>
</dbReference>
<protein>
    <submittedName>
        <fullName evidence="1">Putative leucine-rich repeat domain, L domain-containing protein</fullName>
    </submittedName>
</protein>
<comment type="caution">
    <text evidence="1">The sequence shown here is derived from an EMBL/GenBank/DDBJ whole genome shotgun (WGS) entry which is preliminary data.</text>
</comment>
<organism evidence="1 2">
    <name type="scientific">Rosa chinensis</name>
    <name type="common">China rose</name>
    <dbReference type="NCBI Taxonomy" id="74649"/>
    <lineage>
        <taxon>Eukaryota</taxon>
        <taxon>Viridiplantae</taxon>
        <taxon>Streptophyta</taxon>
        <taxon>Embryophyta</taxon>
        <taxon>Tracheophyta</taxon>
        <taxon>Spermatophyta</taxon>
        <taxon>Magnoliopsida</taxon>
        <taxon>eudicotyledons</taxon>
        <taxon>Gunneridae</taxon>
        <taxon>Pentapetalae</taxon>
        <taxon>rosids</taxon>
        <taxon>fabids</taxon>
        <taxon>Rosales</taxon>
        <taxon>Rosaceae</taxon>
        <taxon>Rosoideae</taxon>
        <taxon>Rosoideae incertae sedis</taxon>
        <taxon>Rosa</taxon>
    </lineage>
</organism>
<dbReference type="Proteomes" id="UP000238479">
    <property type="component" value="Chromosome 6"/>
</dbReference>
<name>A0A2P6PV76_ROSCH</name>
<sequence>MDVLKQSVVDDGLRLIANLNLRRIAVIDVGVDGMLSIAKECQTLQELELHCCGELALKRISGFRNLPIVKLIECVDGFYSAHISDIGLTILAKGCRRLVKLELCGCEGSYHWGGGVRKKHKT</sequence>
<evidence type="ECO:0000313" key="1">
    <source>
        <dbReference type="EMBL" id="PRQ25806.1"/>
    </source>
</evidence>
<keyword evidence="2" id="KW-1185">Reference proteome</keyword>
<dbReference type="AlphaFoldDB" id="A0A2P6PV76"/>
<dbReference type="SUPFAM" id="SSF52047">
    <property type="entry name" value="RNI-like"/>
    <property type="match status" value="1"/>
</dbReference>